<dbReference type="SUPFAM" id="SSF53756">
    <property type="entry name" value="UDP-Glycosyltransferase/glycogen phosphorylase"/>
    <property type="match status" value="1"/>
</dbReference>
<dbReference type="RefSeq" id="WP_263412458.1">
    <property type="nucleotide sequence ID" value="NZ_BAABBH010000001.1"/>
</dbReference>
<dbReference type="InterPro" id="IPR002201">
    <property type="entry name" value="Glyco_trans_9"/>
</dbReference>
<evidence type="ECO:0000256" key="1">
    <source>
        <dbReference type="ARBA" id="ARBA00022676"/>
    </source>
</evidence>
<proteinExistence type="predicted"/>
<dbReference type="EMBL" id="JBJYXY010000001">
    <property type="protein sequence ID" value="MFN2976046.1"/>
    <property type="molecule type" value="Genomic_DNA"/>
</dbReference>
<dbReference type="Proteomes" id="UP001634747">
    <property type="component" value="Unassembled WGS sequence"/>
</dbReference>
<gene>
    <name evidence="3" type="ORF">ACK2TP_09750</name>
</gene>
<keyword evidence="1" id="KW-0328">Glycosyltransferase</keyword>
<keyword evidence="4" id="KW-1185">Reference proteome</keyword>
<dbReference type="CDD" id="cd03789">
    <property type="entry name" value="GT9_LPS_heptosyltransferase"/>
    <property type="match status" value="1"/>
</dbReference>
<dbReference type="PANTHER" id="PTHR30160">
    <property type="entry name" value="TETRAACYLDISACCHARIDE 4'-KINASE-RELATED"/>
    <property type="match status" value="1"/>
</dbReference>
<reference evidence="3 4" key="1">
    <citation type="submission" date="2024-12" db="EMBL/GenBank/DDBJ databases">
        <authorList>
            <person name="Lee Y."/>
        </authorList>
    </citation>
    <scope>NUCLEOTIDE SEQUENCE [LARGE SCALE GENOMIC DNA]</scope>
    <source>
        <strain evidence="3 4">03SUJ4</strain>
    </source>
</reference>
<evidence type="ECO:0000313" key="3">
    <source>
        <dbReference type="EMBL" id="MFN2976046.1"/>
    </source>
</evidence>
<accession>A0ABW9KMB1</accession>
<organism evidence="3 4">
    <name type="scientific">Terriglobus aquaticus</name>
    <dbReference type="NCBI Taxonomy" id="940139"/>
    <lineage>
        <taxon>Bacteria</taxon>
        <taxon>Pseudomonadati</taxon>
        <taxon>Acidobacteriota</taxon>
        <taxon>Terriglobia</taxon>
        <taxon>Terriglobales</taxon>
        <taxon>Acidobacteriaceae</taxon>
        <taxon>Terriglobus</taxon>
    </lineage>
</organism>
<sequence>MPHPTNFFLPQYQSALGTVVHATPLVELLKRSLPQARVVVASSGLAEQVWQENPHLERLLHTPNPLHDPVGAVRALRAARMFVGERYVTLLTTGNERTKITLAAALAGRSRRIGFAVHGALVQQHLAFDSAQSQIENNLRLLAAAGVPRDPAWPTEPRLYPGSADRAFAETLLQDVRRPRIALATQTSPTQRKSWSQERWVELAQRLRSLYGAELVFIGAPAETEAIDVLRAKISCSTTSAAGRTSIPQLAAVLKQCDLGIMLDTGPLHVARGVNLPAVIIAPAWSPVHEWLPVGHPRYRILKNADFPAPAPDDYIIDEVSVGDVLAATSDLLATARPAASEEGRTPES</sequence>
<comment type="caution">
    <text evidence="3">The sequence shown here is derived from an EMBL/GenBank/DDBJ whole genome shotgun (WGS) entry which is preliminary data.</text>
</comment>
<dbReference type="InterPro" id="IPR051199">
    <property type="entry name" value="LPS_LOS_Heptosyltrfase"/>
</dbReference>
<dbReference type="PANTHER" id="PTHR30160:SF1">
    <property type="entry name" value="LIPOPOLYSACCHARIDE 1,2-N-ACETYLGLUCOSAMINETRANSFERASE-RELATED"/>
    <property type="match status" value="1"/>
</dbReference>
<evidence type="ECO:0000256" key="2">
    <source>
        <dbReference type="ARBA" id="ARBA00022679"/>
    </source>
</evidence>
<name>A0ABW9KMB1_9BACT</name>
<dbReference type="Gene3D" id="3.40.50.2000">
    <property type="entry name" value="Glycogen Phosphorylase B"/>
    <property type="match status" value="2"/>
</dbReference>
<keyword evidence="2" id="KW-0808">Transferase</keyword>
<dbReference type="Pfam" id="PF01075">
    <property type="entry name" value="Glyco_transf_9"/>
    <property type="match status" value="1"/>
</dbReference>
<evidence type="ECO:0000313" key="4">
    <source>
        <dbReference type="Proteomes" id="UP001634747"/>
    </source>
</evidence>
<protein>
    <submittedName>
        <fullName evidence="3">Glycosyltransferase family 9 protein</fullName>
    </submittedName>
</protein>